<comment type="caution">
    <text evidence="14">Lacks conserved residue(s) required for the propagation of feature annotation.</text>
</comment>
<feature type="chain" id="PRO_5034196340" description="CFEM domain-containing protein" evidence="16">
    <location>
        <begin position="21"/>
        <end position="463"/>
    </location>
</feature>
<dbReference type="EMBL" id="KV748883">
    <property type="protein sequence ID" value="OCL12389.1"/>
    <property type="molecule type" value="Genomic_DNA"/>
</dbReference>
<feature type="signal peptide" evidence="16">
    <location>
        <begin position="1"/>
        <end position="20"/>
    </location>
</feature>
<dbReference type="PROSITE" id="PS52012">
    <property type="entry name" value="CFEM"/>
    <property type="match status" value="1"/>
</dbReference>
<dbReference type="AlphaFoldDB" id="A0A8E2JWN9"/>
<feature type="disulfide bond" evidence="14">
    <location>
        <begin position="47"/>
        <end position="54"/>
    </location>
</feature>
<evidence type="ECO:0000256" key="4">
    <source>
        <dbReference type="ARBA" id="ARBA00010031"/>
    </source>
</evidence>
<keyword evidence="6" id="KW-0336">GPI-anchor</keyword>
<dbReference type="SMART" id="SM00747">
    <property type="entry name" value="CFEM"/>
    <property type="match status" value="1"/>
</dbReference>
<evidence type="ECO:0000256" key="13">
    <source>
        <dbReference type="ARBA" id="ARBA00038359"/>
    </source>
</evidence>
<comment type="similarity">
    <text evidence="13">Belongs to the SAT4 family.</text>
</comment>
<evidence type="ECO:0000259" key="17">
    <source>
        <dbReference type="PROSITE" id="PS52012"/>
    </source>
</evidence>
<feature type="transmembrane region" description="Helical" evidence="15">
    <location>
        <begin position="293"/>
        <end position="312"/>
    </location>
</feature>
<evidence type="ECO:0000256" key="15">
    <source>
        <dbReference type="SAM" id="Phobius"/>
    </source>
</evidence>
<keyword evidence="6" id="KW-0325">Glycoprotein</keyword>
<feature type="transmembrane region" description="Helical" evidence="15">
    <location>
        <begin position="332"/>
        <end position="355"/>
    </location>
</feature>
<evidence type="ECO:0000256" key="11">
    <source>
        <dbReference type="ARBA" id="ARBA00023157"/>
    </source>
</evidence>
<keyword evidence="12" id="KW-0449">Lipoprotein</keyword>
<keyword evidence="10 15" id="KW-0472">Membrane</keyword>
<dbReference type="InterPro" id="IPR008427">
    <property type="entry name" value="Extracellular_membr_CFEM_dom"/>
</dbReference>
<feature type="domain" description="CFEM" evidence="17">
    <location>
        <begin position="5"/>
        <end position="113"/>
    </location>
</feature>
<name>A0A8E2JWN9_9PEZI</name>
<gene>
    <name evidence="18" type="ORF">AOQ84DRAFT_155692</name>
</gene>
<feature type="disulfide bond" evidence="14">
    <location>
        <begin position="37"/>
        <end position="68"/>
    </location>
</feature>
<dbReference type="Proteomes" id="UP000250140">
    <property type="component" value="Unassembled WGS sequence"/>
</dbReference>
<keyword evidence="11 14" id="KW-1015">Disulfide bond</keyword>
<proteinExistence type="inferred from homology"/>
<evidence type="ECO:0000256" key="14">
    <source>
        <dbReference type="PROSITE-ProRule" id="PRU01356"/>
    </source>
</evidence>
<keyword evidence="8 16" id="KW-0732">Signal</keyword>
<sequence>MRVLQSLSILLSLSLKLTNADLIESAMASLPSCALNCMVKAISVSPCSLSNTTCIATNEALNTMLTTCVKADCTIKESLTTKNFSESAFGAPIRDRTKGVSVIGLTGGALTLLAVMLRLMARLPCCGGQFGLDDWAIIVAMLPVLPLTGLSVVLANEGLGKDMWTVPFDKITHILHIYYFDESFYLSSLALTKISILLFYLRIFPDRGFRRSVYFTMACCAAYIIAFIPITVFQCRPINLAWKRWDGEHKGNCINLNAEGWTASGFNIALDIATIVLPLRPLSKLALSRRKKIGIMFMFTLGFFVTVISMLRLKWMIQFANTQNVTWDYVPIGYWSTIEVHVGIICACLPALRALQFRIFPSTKRPSQYEYYPPSKKPSQLATGASSASMVARPKGDTRDFVQLDDISVETTHVVTASKGDRTSEVRTLGGGKGLQRGASRIVVKKEFSVSNSSAEGETFFEE</sequence>
<evidence type="ECO:0000256" key="2">
    <source>
        <dbReference type="ARBA" id="ARBA00004589"/>
    </source>
</evidence>
<keyword evidence="5" id="KW-0964">Secreted</keyword>
<dbReference type="PANTHER" id="PTHR33048">
    <property type="entry name" value="PTH11-LIKE INTEGRAL MEMBRANE PROTEIN (AFU_ORTHOLOGUE AFUA_5G11245)"/>
    <property type="match status" value="1"/>
</dbReference>
<organism evidence="18 19">
    <name type="scientific">Glonium stellatum</name>
    <dbReference type="NCBI Taxonomy" id="574774"/>
    <lineage>
        <taxon>Eukaryota</taxon>
        <taxon>Fungi</taxon>
        <taxon>Dikarya</taxon>
        <taxon>Ascomycota</taxon>
        <taxon>Pezizomycotina</taxon>
        <taxon>Dothideomycetes</taxon>
        <taxon>Pleosporomycetidae</taxon>
        <taxon>Gloniales</taxon>
        <taxon>Gloniaceae</taxon>
        <taxon>Glonium</taxon>
    </lineage>
</organism>
<evidence type="ECO:0000256" key="7">
    <source>
        <dbReference type="ARBA" id="ARBA00022692"/>
    </source>
</evidence>
<evidence type="ECO:0000256" key="10">
    <source>
        <dbReference type="ARBA" id="ARBA00023136"/>
    </source>
</evidence>
<evidence type="ECO:0000256" key="3">
    <source>
        <dbReference type="ARBA" id="ARBA00004613"/>
    </source>
</evidence>
<dbReference type="Pfam" id="PF05730">
    <property type="entry name" value="CFEM"/>
    <property type="match status" value="1"/>
</dbReference>
<keyword evidence="19" id="KW-1185">Reference proteome</keyword>
<dbReference type="Pfam" id="PF20684">
    <property type="entry name" value="Fung_rhodopsin"/>
    <property type="match status" value="1"/>
</dbReference>
<comment type="similarity">
    <text evidence="4">Belongs to the RBT5 family.</text>
</comment>
<dbReference type="InterPro" id="IPR052337">
    <property type="entry name" value="SAT4-like"/>
</dbReference>
<dbReference type="GO" id="GO:0005576">
    <property type="term" value="C:extracellular region"/>
    <property type="evidence" value="ECO:0007669"/>
    <property type="project" value="UniProtKB-SubCell"/>
</dbReference>
<evidence type="ECO:0000256" key="12">
    <source>
        <dbReference type="ARBA" id="ARBA00023288"/>
    </source>
</evidence>
<comment type="subcellular location">
    <subcellularLocation>
        <location evidence="2">Membrane</location>
        <topology evidence="2">Lipid-anchor</topology>
        <topology evidence="2">GPI-anchor</topology>
    </subcellularLocation>
    <subcellularLocation>
        <location evidence="1">Membrane</location>
        <topology evidence="1">Multi-pass membrane protein</topology>
    </subcellularLocation>
    <subcellularLocation>
        <location evidence="3">Secreted</location>
    </subcellularLocation>
</comment>
<dbReference type="InterPro" id="IPR049326">
    <property type="entry name" value="Rhodopsin_dom_fungi"/>
</dbReference>
<evidence type="ECO:0000256" key="9">
    <source>
        <dbReference type="ARBA" id="ARBA00022989"/>
    </source>
</evidence>
<evidence type="ECO:0000256" key="8">
    <source>
        <dbReference type="ARBA" id="ARBA00022729"/>
    </source>
</evidence>
<evidence type="ECO:0000256" key="5">
    <source>
        <dbReference type="ARBA" id="ARBA00022525"/>
    </source>
</evidence>
<reference evidence="18 19" key="1">
    <citation type="journal article" date="2016" name="Nat. Commun.">
        <title>Ectomycorrhizal ecology is imprinted in the genome of the dominant symbiotic fungus Cenococcum geophilum.</title>
        <authorList>
            <consortium name="DOE Joint Genome Institute"/>
            <person name="Peter M."/>
            <person name="Kohler A."/>
            <person name="Ohm R.A."/>
            <person name="Kuo A."/>
            <person name="Krutzmann J."/>
            <person name="Morin E."/>
            <person name="Arend M."/>
            <person name="Barry K.W."/>
            <person name="Binder M."/>
            <person name="Choi C."/>
            <person name="Clum A."/>
            <person name="Copeland A."/>
            <person name="Grisel N."/>
            <person name="Haridas S."/>
            <person name="Kipfer T."/>
            <person name="LaButti K."/>
            <person name="Lindquist E."/>
            <person name="Lipzen A."/>
            <person name="Maire R."/>
            <person name="Meier B."/>
            <person name="Mihaltcheva S."/>
            <person name="Molinier V."/>
            <person name="Murat C."/>
            <person name="Poggeler S."/>
            <person name="Quandt C.A."/>
            <person name="Sperisen C."/>
            <person name="Tritt A."/>
            <person name="Tisserant E."/>
            <person name="Crous P.W."/>
            <person name="Henrissat B."/>
            <person name="Nehls U."/>
            <person name="Egli S."/>
            <person name="Spatafora J.W."/>
            <person name="Grigoriev I.V."/>
            <person name="Martin F.M."/>
        </authorList>
    </citation>
    <scope>NUCLEOTIDE SEQUENCE [LARGE SCALE GENOMIC DNA]</scope>
    <source>
        <strain evidence="18 19">CBS 207.34</strain>
    </source>
</reference>
<evidence type="ECO:0000256" key="16">
    <source>
        <dbReference type="SAM" id="SignalP"/>
    </source>
</evidence>
<feature type="transmembrane region" description="Helical" evidence="15">
    <location>
        <begin position="213"/>
        <end position="233"/>
    </location>
</feature>
<keyword evidence="9 15" id="KW-1133">Transmembrane helix</keyword>
<evidence type="ECO:0000313" key="18">
    <source>
        <dbReference type="EMBL" id="OCL12389.1"/>
    </source>
</evidence>
<dbReference type="PANTHER" id="PTHR33048:SF160">
    <property type="entry name" value="SAT4 FAMILY MEMBRANE PROTEIN"/>
    <property type="match status" value="1"/>
</dbReference>
<feature type="transmembrane region" description="Helical" evidence="15">
    <location>
        <begin position="135"/>
        <end position="155"/>
    </location>
</feature>
<evidence type="ECO:0000313" key="19">
    <source>
        <dbReference type="Proteomes" id="UP000250140"/>
    </source>
</evidence>
<feature type="disulfide bond" evidence="14">
    <location>
        <begin position="33"/>
        <end position="73"/>
    </location>
</feature>
<dbReference type="OrthoDB" id="5378633at2759"/>
<evidence type="ECO:0000256" key="6">
    <source>
        <dbReference type="ARBA" id="ARBA00022622"/>
    </source>
</evidence>
<feature type="transmembrane region" description="Helical" evidence="15">
    <location>
        <begin position="184"/>
        <end position="201"/>
    </location>
</feature>
<keyword evidence="7 15" id="KW-0812">Transmembrane</keyword>
<evidence type="ECO:0000256" key="1">
    <source>
        <dbReference type="ARBA" id="ARBA00004141"/>
    </source>
</evidence>
<protein>
    <recommendedName>
        <fullName evidence="17">CFEM domain-containing protein</fullName>
    </recommendedName>
</protein>
<dbReference type="GO" id="GO:0098552">
    <property type="term" value="C:side of membrane"/>
    <property type="evidence" value="ECO:0007669"/>
    <property type="project" value="UniProtKB-KW"/>
</dbReference>
<accession>A0A8E2JWN9</accession>
<feature type="transmembrane region" description="Helical" evidence="15">
    <location>
        <begin position="102"/>
        <end position="123"/>
    </location>
</feature>